<comment type="caution">
    <text evidence="3">The sequence shown here is derived from an EMBL/GenBank/DDBJ whole genome shotgun (WGS) entry which is preliminary data.</text>
</comment>
<keyword evidence="4" id="KW-1185">Reference proteome</keyword>
<evidence type="ECO:0000256" key="1">
    <source>
        <dbReference type="SAM" id="Coils"/>
    </source>
</evidence>
<evidence type="ECO:0000259" key="2">
    <source>
        <dbReference type="Pfam" id="PF13884"/>
    </source>
</evidence>
<name>A0ABV5X822_9NOCA</name>
<sequence>MNSPPDEGESTEDGERTEYLGVGVSTRVNAALRHPAQWVFARAAHRRGVHTGVDVPTSAQDVLDRLATLRISTWSYGFDHKSVRHLGPMAQDFAAIFGLGSNTRRISAVDANGVCMASIQALNRKISALETEISALEKAVNRLRRETVDTSTTRNALEVNNNHASTPLDEFGGSTGL</sequence>
<protein>
    <submittedName>
        <fullName evidence="3">Tail fiber domain-containing protein</fullName>
    </submittedName>
</protein>
<reference evidence="3 4" key="1">
    <citation type="submission" date="2024-09" db="EMBL/GenBank/DDBJ databases">
        <authorList>
            <person name="Sun Q."/>
            <person name="Mori K."/>
        </authorList>
    </citation>
    <scope>NUCLEOTIDE SEQUENCE [LARGE SCALE GENOMIC DNA]</scope>
    <source>
        <strain evidence="3 4">JCM 11411</strain>
    </source>
</reference>
<dbReference type="RefSeq" id="WP_378373703.1">
    <property type="nucleotide sequence ID" value="NZ_JBHMAS010000002.1"/>
</dbReference>
<keyword evidence="1" id="KW-0175">Coiled coil</keyword>
<dbReference type="Proteomes" id="UP001589587">
    <property type="component" value="Unassembled WGS sequence"/>
</dbReference>
<proteinExistence type="predicted"/>
<dbReference type="EMBL" id="JBHMAS010000002">
    <property type="protein sequence ID" value="MFB9778278.1"/>
    <property type="molecule type" value="Genomic_DNA"/>
</dbReference>
<evidence type="ECO:0000313" key="3">
    <source>
        <dbReference type="EMBL" id="MFB9778278.1"/>
    </source>
</evidence>
<dbReference type="Pfam" id="PF13884">
    <property type="entry name" value="Peptidase_S74"/>
    <property type="match status" value="1"/>
</dbReference>
<organism evidence="3 4">
    <name type="scientific">Rhodococcus baikonurensis</name>
    <dbReference type="NCBI Taxonomy" id="172041"/>
    <lineage>
        <taxon>Bacteria</taxon>
        <taxon>Bacillati</taxon>
        <taxon>Actinomycetota</taxon>
        <taxon>Actinomycetes</taxon>
        <taxon>Mycobacteriales</taxon>
        <taxon>Nocardiaceae</taxon>
        <taxon>Rhodococcus</taxon>
        <taxon>Rhodococcus erythropolis group</taxon>
    </lineage>
</organism>
<dbReference type="InterPro" id="IPR030392">
    <property type="entry name" value="S74_ICA"/>
</dbReference>
<evidence type="ECO:0000313" key="4">
    <source>
        <dbReference type="Proteomes" id="UP001589587"/>
    </source>
</evidence>
<accession>A0ABV5X822</accession>
<gene>
    <name evidence="3" type="ORF">ACFFQ6_01185</name>
</gene>
<feature type="coiled-coil region" evidence="1">
    <location>
        <begin position="119"/>
        <end position="146"/>
    </location>
</feature>
<feature type="domain" description="Peptidase S74" evidence="2">
    <location>
        <begin position="60"/>
        <end position="97"/>
    </location>
</feature>